<dbReference type="SUPFAM" id="SSF51735">
    <property type="entry name" value="NAD(P)-binding Rossmann-fold domains"/>
    <property type="match status" value="1"/>
</dbReference>
<dbReference type="PROSITE" id="PS00061">
    <property type="entry name" value="ADH_SHORT"/>
    <property type="match status" value="1"/>
</dbReference>
<evidence type="ECO:0000313" key="4">
    <source>
        <dbReference type="Proteomes" id="UP001596074"/>
    </source>
</evidence>
<proteinExistence type="inferred from homology"/>
<dbReference type="InterPro" id="IPR002347">
    <property type="entry name" value="SDR_fam"/>
</dbReference>
<dbReference type="GO" id="GO:0016491">
    <property type="term" value="F:oxidoreductase activity"/>
    <property type="evidence" value="ECO:0007669"/>
    <property type="project" value="UniProtKB-KW"/>
</dbReference>
<reference evidence="4" key="1">
    <citation type="journal article" date="2019" name="Int. J. Syst. Evol. Microbiol.">
        <title>The Global Catalogue of Microorganisms (GCM) 10K type strain sequencing project: providing services to taxonomists for standard genome sequencing and annotation.</title>
        <authorList>
            <consortium name="The Broad Institute Genomics Platform"/>
            <consortium name="The Broad Institute Genome Sequencing Center for Infectious Disease"/>
            <person name="Wu L."/>
            <person name="Ma J."/>
        </authorList>
    </citation>
    <scope>NUCLEOTIDE SEQUENCE [LARGE SCALE GENOMIC DNA]</scope>
    <source>
        <strain evidence="4">KCTC 42087</strain>
    </source>
</reference>
<dbReference type="InterPro" id="IPR036291">
    <property type="entry name" value="NAD(P)-bd_dom_sf"/>
</dbReference>
<organism evidence="3 4">
    <name type="scientific">Actinomadura rugatobispora</name>
    <dbReference type="NCBI Taxonomy" id="1994"/>
    <lineage>
        <taxon>Bacteria</taxon>
        <taxon>Bacillati</taxon>
        <taxon>Actinomycetota</taxon>
        <taxon>Actinomycetes</taxon>
        <taxon>Streptosporangiales</taxon>
        <taxon>Thermomonosporaceae</taxon>
        <taxon>Actinomadura</taxon>
    </lineage>
</organism>
<dbReference type="EMBL" id="JBHSON010000087">
    <property type="protein sequence ID" value="MFC5752422.1"/>
    <property type="molecule type" value="Genomic_DNA"/>
</dbReference>
<gene>
    <name evidence="3" type="ORF">ACFPZN_42990</name>
</gene>
<evidence type="ECO:0000313" key="3">
    <source>
        <dbReference type="EMBL" id="MFC5752422.1"/>
    </source>
</evidence>
<comment type="similarity">
    <text evidence="1">Belongs to the short-chain dehydrogenases/reductases (SDR) family.</text>
</comment>
<keyword evidence="2 3" id="KW-0560">Oxidoreductase</keyword>
<sequence length="236" mass="24663">MTGAARGQGLAIVRRLVDEGYAVVACDVLEDELATAAAALPADAVHARRLDVSSAEEWQAAAQSARDRFGGLDALVNNAGVLHRAHIADEDPADFERAWRVNCLGPFLGIQACLPLLREGADPAIVNTVSSAGMRPFPRHVGYSTSKWGARGLSLSAAAELGAEGIRVNSVLPGPIATPMHEAETIRRLSSSALLGRAGEAHEVAETVAFLLSPGASFITGSEVLVDGGQLLRMHT</sequence>
<dbReference type="RefSeq" id="WP_378288386.1">
    <property type="nucleotide sequence ID" value="NZ_JBHSON010000087.1"/>
</dbReference>
<evidence type="ECO:0000256" key="2">
    <source>
        <dbReference type="ARBA" id="ARBA00023002"/>
    </source>
</evidence>
<protein>
    <submittedName>
        <fullName evidence="3">SDR family NAD(P)-dependent oxidoreductase</fullName>
        <ecNumber evidence="3">1.1.1.-</ecNumber>
    </submittedName>
</protein>
<dbReference type="InterPro" id="IPR020904">
    <property type="entry name" value="Sc_DH/Rdtase_CS"/>
</dbReference>
<dbReference type="CDD" id="cd05233">
    <property type="entry name" value="SDR_c"/>
    <property type="match status" value="1"/>
</dbReference>
<dbReference type="Gene3D" id="3.40.50.720">
    <property type="entry name" value="NAD(P)-binding Rossmann-like Domain"/>
    <property type="match status" value="1"/>
</dbReference>
<comment type="caution">
    <text evidence="3">The sequence shown here is derived from an EMBL/GenBank/DDBJ whole genome shotgun (WGS) entry which is preliminary data.</text>
</comment>
<dbReference type="PANTHER" id="PTHR24321">
    <property type="entry name" value="DEHYDROGENASES, SHORT CHAIN"/>
    <property type="match status" value="1"/>
</dbReference>
<dbReference type="PRINTS" id="PR00081">
    <property type="entry name" value="GDHRDH"/>
</dbReference>
<name>A0ABW1ABH0_9ACTN</name>
<accession>A0ABW1ABH0</accession>
<dbReference type="EC" id="1.1.1.-" evidence="3"/>
<keyword evidence="4" id="KW-1185">Reference proteome</keyword>
<dbReference type="Pfam" id="PF13561">
    <property type="entry name" value="adh_short_C2"/>
    <property type="match status" value="1"/>
</dbReference>
<evidence type="ECO:0000256" key="1">
    <source>
        <dbReference type="ARBA" id="ARBA00006484"/>
    </source>
</evidence>
<dbReference type="PRINTS" id="PR00080">
    <property type="entry name" value="SDRFAMILY"/>
</dbReference>
<dbReference type="Proteomes" id="UP001596074">
    <property type="component" value="Unassembled WGS sequence"/>
</dbReference>
<dbReference type="PANTHER" id="PTHR24321:SF8">
    <property type="entry name" value="ESTRADIOL 17-BETA-DEHYDROGENASE 8-RELATED"/>
    <property type="match status" value="1"/>
</dbReference>